<dbReference type="EC" id="2.4.1.-" evidence="5"/>
<accession>A0ABQ8HDE9</accession>
<dbReference type="CDD" id="cd03784">
    <property type="entry name" value="GT1_Gtf-like"/>
    <property type="match status" value="1"/>
</dbReference>
<evidence type="ECO:0000256" key="5">
    <source>
        <dbReference type="RuleBase" id="RU362057"/>
    </source>
</evidence>
<dbReference type="Gene3D" id="3.40.50.2000">
    <property type="entry name" value="Glycogen Phosphorylase B"/>
    <property type="match status" value="2"/>
</dbReference>
<dbReference type="Pfam" id="PF00201">
    <property type="entry name" value="UDPGT"/>
    <property type="match status" value="1"/>
</dbReference>
<name>A0ABQ8HDE9_9ROSI</name>
<evidence type="ECO:0000313" key="7">
    <source>
        <dbReference type="Proteomes" id="UP000827721"/>
    </source>
</evidence>
<evidence type="ECO:0000256" key="1">
    <source>
        <dbReference type="ARBA" id="ARBA00009995"/>
    </source>
</evidence>
<sequence>MGNPHVLVIPFQAQGHLLPIMEFSQWLAKHGIKITIVNTESTHNQIVNALAREEDISNSIRLVSCPDVYNPEEMKKLIAKMNNASSSSSSEEEGVTDKISCILLDTLLSWNMEVAAEMGIRAAMITCFSATHMLTVTNLQKLIEDGVIGHDGTPKQQMIQLSPAIPSMDTSHLGWINLDTGESEKYAFEFALKVSKSTMLTDWVLCNSTYDLEPAAFDMNPKMCPIGPLLASNRSGNIVGNLWSEDSSCLKWLDQQATQSVIYVAFGSAATFDQTQFEEFAMALQLSNRPFLWVVRPDVANKLDDAYLKGFQDRMGTRGLIISWAPQQKVLEHPSIACFFSHCGWNSTIEALSNGVPLLCWPYGLDQFYNADYICSIWKVGLGFNQDETTTITRDEIKNKLEELLGSEKYKANALDLKEKLKNSIREGGNSYNNFMRFVEWVKA</sequence>
<dbReference type="EMBL" id="JAFEMO010000012">
    <property type="protein sequence ID" value="KAH7554527.1"/>
    <property type="molecule type" value="Genomic_DNA"/>
</dbReference>
<organism evidence="6 7">
    <name type="scientific">Xanthoceras sorbifolium</name>
    <dbReference type="NCBI Taxonomy" id="99658"/>
    <lineage>
        <taxon>Eukaryota</taxon>
        <taxon>Viridiplantae</taxon>
        <taxon>Streptophyta</taxon>
        <taxon>Embryophyta</taxon>
        <taxon>Tracheophyta</taxon>
        <taxon>Spermatophyta</taxon>
        <taxon>Magnoliopsida</taxon>
        <taxon>eudicotyledons</taxon>
        <taxon>Gunneridae</taxon>
        <taxon>Pentapetalae</taxon>
        <taxon>rosids</taxon>
        <taxon>malvids</taxon>
        <taxon>Sapindales</taxon>
        <taxon>Sapindaceae</taxon>
        <taxon>Xanthoceroideae</taxon>
        <taxon>Xanthoceras</taxon>
    </lineage>
</organism>
<dbReference type="InterPro" id="IPR002213">
    <property type="entry name" value="UDP_glucos_trans"/>
</dbReference>
<dbReference type="PROSITE" id="PS00375">
    <property type="entry name" value="UDPGT"/>
    <property type="match status" value="1"/>
</dbReference>
<keyword evidence="3 4" id="KW-0808">Transferase</keyword>
<dbReference type="Proteomes" id="UP000827721">
    <property type="component" value="Unassembled WGS sequence"/>
</dbReference>
<evidence type="ECO:0000256" key="2">
    <source>
        <dbReference type="ARBA" id="ARBA00022676"/>
    </source>
</evidence>
<gene>
    <name evidence="6" type="ORF">JRO89_XS12G0231200</name>
</gene>
<dbReference type="PANTHER" id="PTHR11926">
    <property type="entry name" value="GLUCOSYL/GLUCURONOSYL TRANSFERASES"/>
    <property type="match status" value="1"/>
</dbReference>
<proteinExistence type="inferred from homology"/>
<protein>
    <recommendedName>
        <fullName evidence="5">Glycosyltransferase</fullName>
        <ecNumber evidence="5">2.4.1.-</ecNumber>
    </recommendedName>
</protein>
<evidence type="ECO:0000256" key="3">
    <source>
        <dbReference type="ARBA" id="ARBA00022679"/>
    </source>
</evidence>
<keyword evidence="2 4" id="KW-0328">Glycosyltransferase</keyword>
<comment type="caution">
    <text evidence="6">The sequence shown here is derived from an EMBL/GenBank/DDBJ whole genome shotgun (WGS) entry which is preliminary data.</text>
</comment>
<comment type="similarity">
    <text evidence="1 4">Belongs to the UDP-glycosyltransferase family.</text>
</comment>
<reference evidence="6 7" key="1">
    <citation type="submission" date="2021-02" db="EMBL/GenBank/DDBJ databases">
        <title>Plant Genome Project.</title>
        <authorList>
            <person name="Zhang R.-G."/>
        </authorList>
    </citation>
    <scope>NUCLEOTIDE SEQUENCE [LARGE SCALE GENOMIC DNA]</scope>
    <source>
        <tissue evidence="6">Leaves</tissue>
    </source>
</reference>
<dbReference type="PANTHER" id="PTHR11926:SF1412">
    <property type="entry name" value="UDP-GLYCOSYLTRANSFERASE 83A1-LIKE"/>
    <property type="match status" value="1"/>
</dbReference>
<keyword evidence="7" id="KW-1185">Reference proteome</keyword>
<dbReference type="SUPFAM" id="SSF53756">
    <property type="entry name" value="UDP-Glycosyltransferase/glycogen phosphorylase"/>
    <property type="match status" value="1"/>
</dbReference>
<evidence type="ECO:0000256" key="4">
    <source>
        <dbReference type="RuleBase" id="RU003718"/>
    </source>
</evidence>
<dbReference type="InterPro" id="IPR035595">
    <property type="entry name" value="UDP_glycos_trans_CS"/>
</dbReference>
<evidence type="ECO:0000313" key="6">
    <source>
        <dbReference type="EMBL" id="KAH7554527.1"/>
    </source>
</evidence>